<sequence length="175" mass="19275">MKDYDWWVKAWNAYNNPPTKTIPLDASDALQGKITSVVVLVIAIFAIPLIIRRAIADAKEDMMGKIELVAAVIASVCLSVMCVWMVYDAFAMEQTQEVKTSVTHPLGFEDQLEKDFKVSNLSCKTDAYLILPDHGSYDCTFTSKDGKSVTKGTLVITEGEKVGLYDANGKLVETS</sequence>
<evidence type="ECO:0000313" key="3">
    <source>
        <dbReference type="Proteomes" id="UP001206013"/>
    </source>
</evidence>
<dbReference type="AlphaFoldDB" id="A0AAW5JZH6"/>
<evidence type="ECO:0000256" key="1">
    <source>
        <dbReference type="SAM" id="Phobius"/>
    </source>
</evidence>
<dbReference type="RefSeq" id="WP_256134530.1">
    <property type="nucleotide sequence ID" value="NZ_JANFYM010000010.1"/>
</dbReference>
<accession>A0AAW5JZH6</accession>
<reference evidence="2" key="1">
    <citation type="submission" date="2022-06" db="EMBL/GenBank/DDBJ databases">
        <title>Isolation of gut microbiota from human fecal samples.</title>
        <authorList>
            <person name="Pamer E.G."/>
            <person name="Barat B."/>
            <person name="Waligurski E."/>
            <person name="Medina S."/>
            <person name="Paddock L."/>
            <person name="Mostad J."/>
        </authorList>
    </citation>
    <scope>NUCLEOTIDE SEQUENCE</scope>
    <source>
        <strain evidence="2">SL.1.01</strain>
    </source>
</reference>
<gene>
    <name evidence="2" type="ORF">NE692_08535</name>
</gene>
<keyword evidence="1" id="KW-0812">Transmembrane</keyword>
<feature type="transmembrane region" description="Helical" evidence="1">
    <location>
        <begin position="68"/>
        <end position="87"/>
    </location>
</feature>
<name>A0AAW5JZH6_BIFAD</name>
<organism evidence="2 3">
    <name type="scientific">Bifidobacterium adolescentis</name>
    <dbReference type="NCBI Taxonomy" id="1680"/>
    <lineage>
        <taxon>Bacteria</taxon>
        <taxon>Bacillati</taxon>
        <taxon>Actinomycetota</taxon>
        <taxon>Actinomycetes</taxon>
        <taxon>Bifidobacteriales</taxon>
        <taxon>Bifidobacteriaceae</taxon>
        <taxon>Bifidobacterium</taxon>
    </lineage>
</organism>
<proteinExistence type="predicted"/>
<comment type="caution">
    <text evidence="2">The sequence shown here is derived from an EMBL/GenBank/DDBJ whole genome shotgun (WGS) entry which is preliminary data.</text>
</comment>
<dbReference type="Proteomes" id="UP001206013">
    <property type="component" value="Unassembled WGS sequence"/>
</dbReference>
<protein>
    <submittedName>
        <fullName evidence="2">Uncharacterized protein</fullName>
    </submittedName>
</protein>
<evidence type="ECO:0000313" key="2">
    <source>
        <dbReference type="EMBL" id="MCQ4793503.1"/>
    </source>
</evidence>
<keyword evidence="1" id="KW-1133">Transmembrane helix</keyword>
<keyword evidence="1" id="KW-0472">Membrane</keyword>
<dbReference type="EMBL" id="JANFYM010000010">
    <property type="protein sequence ID" value="MCQ4793503.1"/>
    <property type="molecule type" value="Genomic_DNA"/>
</dbReference>
<feature type="transmembrane region" description="Helical" evidence="1">
    <location>
        <begin position="34"/>
        <end position="56"/>
    </location>
</feature>